<dbReference type="Proteomes" id="UP000789920">
    <property type="component" value="Unassembled WGS sequence"/>
</dbReference>
<reference evidence="1" key="1">
    <citation type="submission" date="2021-06" db="EMBL/GenBank/DDBJ databases">
        <authorList>
            <person name="Kallberg Y."/>
            <person name="Tangrot J."/>
            <person name="Rosling A."/>
        </authorList>
    </citation>
    <scope>NUCLEOTIDE SEQUENCE</scope>
    <source>
        <strain evidence="1">MA461A</strain>
    </source>
</reference>
<proteinExistence type="predicted"/>
<keyword evidence="2" id="KW-1185">Reference proteome</keyword>
<organism evidence="1 2">
    <name type="scientific">Racocetra persica</name>
    <dbReference type="NCBI Taxonomy" id="160502"/>
    <lineage>
        <taxon>Eukaryota</taxon>
        <taxon>Fungi</taxon>
        <taxon>Fungi incertae sedis</taxon>
        <taxon>Mucoromycota</taxon>
        <taxon>Glomeromycotina</taxon>
        <taxon>Glomeromycetes</taxon>
        <taxon>Diversisporales</taxon>
        <taxon>Gigasporaceae</taxon>
        <taxon>Racocetra</taxon>
    </lineage>
</organism>
<protein>
    <submittedName>
        <fullName evidence="1">8091_t:CDS:1</fullName>
    </submittedName>
</protein>
<evidence type="ECO:0000313" key="2">
    <source>
        <dbReference type="Proteomes" id="UP000789920"/>
    </source>
</evidence>
<sequence length="61" mass="7024">MSLYEEVPLYDYANEISESSSRIYKKVSLHDYANEVSESSSRVYENDSSELSESAKRPPKK</sequence>
<name>A0ACA9MPB0_9GLOM</name>
<accession>A0ACA9MPB0</accession>
<feature type="non-terminal residue" evidence="1">
    <location>
        <position position="61"/>
    </location>
</feature>
<gene>
    <name evidence="1" type="ORF">RPERSI_LOCUS5835</name>
</gene>
<dbReference type="EMBL" id="CAJVQC010008998">
    <property type="protein sequence ID" value="CAG8598963.1"/>
    <property type="molecule type" value="Genomic_DNA"/>
</dbReference>
<comment type="caution">
    <text evidence="1">The sequence shown here is derived from an EMBL/GenBank/DDBJ whole genome shotgun (WGS) entry which is preliminary data.</text>
</comment>
<evidence type="ECO:0000313" key="1">
    <source>
        <dbReference type="EMBL" id="CAG8598963.1"/>
    </source>
</evidence>